<dbReference type="RefSeq" id="WP_186879967.1">
    <property type="nucleotide sequence ID" value="NZ_JACOGG010000002.1"/>
</dbReference>
<evidence type="ECO:0000313" key="1">
    <source>
        <dbReference type="EMBL" id="MBC3934350.1"/>
    </source>
</evidence>
<dbReference type="InterPro" id="IPR021725">
    <property type="entry name" value="Cdd1"/>
</dbReference>
<protein>
    <submittedName>
        <fullName evidence="1">Helix-hairpin-helix domain-containing protein</fullName>
    </submittedName>
</protein>
<name>A0A923I820_9BURK</name>
<sequence>MHPSKVRREALHALTDLPNIAAAGAADLRLLGIHHPQQLIGASALDLYQRLCLLSGQQHDPCVLDVLLSVVDFMNGAEAQPWWAYTSQRKQMLAALKSV</sequence>
<accession>A0A923I820</accession>
<gene>
    <name evidence="1" type="ORF">H8K47_03140</name>
</gene>
<dbReference type="AlphaFoldDB" id="A0A923I820"/>
<organism evidence="1 2">
    <name type="scientific">Undibacterium rugosum</name>
    <dbReference type="NCBI Taxonomy" id="2762291"/>
    <lineage>
        <taxon>Bacteria</taxon>
        <taxon>Pseudomonadati</taxon>
        <taxon>Pseudomonadota</taxon>
        <taxon>Betaproteobacteria</taxon>
        <taxon>Burkholderiales</taxon>
        <taxon>Oxalobacteraceae</taxon>
        <taxon>Undibacterium</taxon>
    </lineage>
</organism>
<evidence type="ECO:0000313" key="2">
    <source>
        <dbReference type="Proteomes" id="UP000612361"/>
    </source>
</evidence>
<reference evidence="1" key="1">
    <citation type="submission" date="2020-08" db="EMBL/GenBank/DDBJ databases">
        <title>Novel species isolated from subtropical streams in China.</title>
        <authorList>
            <person name="Lu H."/>
        </authorList>
    </citation>
    <scope>NUCLEOTIDE SEQUENCE</scope>
    <source>
        <strain evidence="1">CY7W</strain>
    </source>
</reference>
<dbReference type="Gene3D" id="1.10.150.20">
    <property type="entry name" value="5' to 3' exonuclease, C-terminal subdomain"/>
    <property type="match status" value="1"/>
</dbReference>
<dbReference type="Pfam" id="PF11731">
    <property type="entry name" value="Cdd1"/>
    <property type="match status" value="1"/>
</dbReference>
<dbReference type="EMBL" id="JACOGG010000002">
    <property type="protein sequence ID" value="MBC3934350.1"/>
    <property type="molecule type" value="Genomic_DNA"/>
</dbReference>
<comment type="caution">
    <text evidence="1">The sequence shown here is derived from an EMBL/GenBank/DDBJ whole genome shotgun (WGS) entry which is preliminary data.</text>
</comment>
<dbReference type="Proteomes" id="UP000612361">
    <property type="component" value="Unassembled WGS sequence"/>
</dbReference>
<proteinExistence type="predicted"/>
<keyword evidence="2" id="KW-1185">Reference proteome</keyword>